<evidence type="ECO:0000313" key="15">
    <source>
        <dbReference type="Proteomes" id="UP000006057"/>
    </source>
</evidence>
<dbReference type="AlphaFoldDB" id="I4BJS3"/>
<evidence type="ECO:0000313" key="14">
    <source>
        <dbReference type="EMBL" id="AFM17530.1"/>
    </source>
</evidence>
<evidence type="ECO:0000256" key="7">
    <source>
        <dbReference type="ARBA" id="ARBA00022516"/>
    </source>
</evidence>
<proteinExistence type="inferred from homology"/>
<dbReference type="Gene3D" id="3.30.559.10">
    <property type="entry name" value="Chloramphenicol acetyltransferase-like domain"/>
    <property type="match status" value="1"/>
</dbReference>
<evidence type="ECO:0000256" key="5">
    <source>
        <dbReference type="ARBA" id="ARBA00012866"/>
    </source>
</evidence>
<dbReference type="NCBIfam" id="NF006790">
    <property type="entry name" value="PRK09294.1-4"/>
    <property type="match status" value="1"/>
</dbReference>
<dbReference type="Pfam" id="PF16911">
    <property type="entry name" value="PapA_C"/>
    <property type="match status" value="1"/>
</dbReference>
<comment type="catalytic activity">
    <reaction evidence="2">
        <text>2 a mycocerosyl-[mycocerosic acid synthase] + a phenolphthiocerol = a dimycocerosyl phenolphthiocerol + 2 holo-[mycocerosic acid synthase].</text>
        <dbReference type="EC" id="2.3.1.282"/>
    </reaction>
</comment>
<evidence type="ECO:0000256" key="9">
    <source>
        <dbReference type="ARBA" id="ARBA00023315"/>
    </source>
</evidence>
<comment type="catalytic activity">
    <reaction evidence="3">
        <text>2 a mycocerosyl-[mycocerosic acid synthase] + a phthiodiolone = a dimycocerosyl phthiodiolone + 2 holo-[mycocerosic acid synthase].</text>
        <dbReference type="EC" id="2.3.1.282"/>
    </reaction>
</comment>
<dbReference type="EC" id="2.3.1.282" evidence="5"/>
<dbReference type="KEGG" id="mcb:Mycch_2769"/>
<dbReference type="HOGENOM" id="CLU_050374_1_0_11"/>
<keyword evidence="7" id="KW-0443">Lipid metabolism</keyword>
<dbReference type="STRING" id="710421.Mycch_2769"/>
<dbReference type="SUPFAM" id="SSF52777">
    <property type="entry name" value="CoA-dependent acyltransferases"/>
    <property type="match status" value="2"/>
</dbReference>
<comment type="catalytic activity">
    <reaction evidence="1">
        <text>2 a mycocerosyl-[mycocerosic acid synthase] + a phthiocerol = a dimycocerosyl phthiocerol + 2 holo-[mycocerosic acid synthase].</text>
        <dbReference type="EC" id="2.3.1.282"/>
    </reaction>
</comment>
<comment type="similarity">
    <text evidence="4">Belongs to the acyltransferase PapA5 family.</text>
</comment>
<evidence type="ECO:0000256" key="2">
    <source>
        <dbReference type="ARBA" id="ARBA00000625"/>
    </source>
</evidence>
<sequence>MFPSSGIRKLARSEEMFAETHNFIGLAAHVEGPMDADALSDAFDALLQAHPVLGGHLEQLPDGKWEIVLDDLMHPGIEVVELTGDEPAPPLLFDQTQSLVHLRLTLRDGQAQPTLYIHHSLADGHHQFSLVEELFSTYTDLVTTGAARPVKVHPAPEPLEVILADRGVQKRTRSGLERLLAAMFVYELPPSRRAPSDVNPVLPQLVPMEYCTLSEQDTEKIIAFCRANKLGLNSLLSAAVLMAEWQVRNTPNVPVPYVYPVDLRYLLSPPVSATESTNPVGIATYLAEIHQGTDVVDLARDINDTYKKDIAEGVIQQSFLHFSPQYVGNPPGLPDVVMFTDNGIVPPLRTPPEMKVVASHGEFYFAVGAGIEIYTSKIFNGQLMLEYHSHGPDPEKSIAAIEAQLHSIAARQASSAVGQTGLPNA</sequence>
<evidence type="ECO:0000256" key="8">
    <source>
        <dbReference type="ARBA" id="ARBA00022679"/>
    </source>
</evidence>
<keyword evidence="8" id="KW-0808">Transferase</keyword>
<reference evidence="14 15" key="1">
    <citation type="submission" date="2012-06" db="EMBL/GenBank/DDBJ databases">
        <title>Complete sequence of chromosome of Mycobacterium chubuense NBB4.</title>
        <authorList>
            <consortium name="US DOE Joint Genome Institute"/>
            <person name="Lucas S."/>
            <person name="Han J."/>
            <person name="Lapidus A."/>
            <person name="Cheng J.-F."/>
            <person name="Goodwin L."/>
            <person name="Pitluck S."/>
            <person name="Peters L."/>
            <person name="Mikhailova N."/>
            <person name="Teshima H."/>
            <person name="Detter J.C."/>
            <person name="Han C."/>
            <person name="Tapia R."/>
            <person name="Land M."/>
            <person name="Hauser L."/>
            <person name="Kyrpides N."/>
            <person name="Ivanova N."/>
            <person name="Pagani I."/>
            <person name="Mattes T."/>
            <person name="Holmes A."/>
            <person name="Rutledge P."/>
            <person name="Paulsen I."/>
            <person name="Coleman N."/>
            <person name="Woyke T."/>
        </authorList>
    </citation>
    <scope>NUCLEOTIDE SEQUENCE [LARGE SCALE GENOMIC DNA]</scope>
    <source>
        <strain evidence="14 15">NBB4</strain>
    </source>
</reference>
<evidence type="ECO:0000256" key="1">
    <source>
        <dbReference type="ARBA" id="ARBA00000026"/>
    </source>
</evidence>
<gene>
    <name evidence="14" type="ordered locus">Mycch_2769</name>
</gene>
<name>I4BJS3_MYCCN</name>
<dbReference type="eggNOG" id="COG1020">
    <property type="taxonomic scope" value="Bacteria"/>
</dbReference>
<dbReference type="InterPro" id="IPR023213">
    <property type="entry name" value="CAT-like_dom_sf"/>
</dbReference>
<keyword evidence="7" id="KW-0444">Lipid biosynthesis</keyword>
<evidence type="ECO:0000256" key="3">
    <source>
        <dbReference type="ARBA" id="ARBA00001907"/>
    </source>
</evidence>
<organism evidence="14 15">
    <name type="scientific">Mycolicibacterium chubuense (strain NBB4)</name>
    <name type="common">Mycobacterium chubuense</name>
    <dbReference type="NCBI Taxonomy" id="710421"/>
    <lineage>
        <taxon>Bacteria</taxon>
        <taxon>Bacillati</taxon>
        <taxon>Actinomycetota</taxon>
        <taxon>Actinomycetes</taxon>
        <taxon>Mycobacteriales</taxon>
        <taxon>Mycobacteriaceae</taxon>
        <taxon>Mycolicibacterium</taxon>
    </lineage>
</organism>
<evidence type="ECO:0000256" key="4">
    <source>
        <dbReference type="ARBA" id="ARBA00006558"/>
    </source>
</evidence>
<dbReference type="PATRIC" id="fig|710421.3.peg.2759"/>
<protein>
    <recommendedName>
        <fullName evidence="6">Phthiocerol/phthiodiolone dimycocerosyl transferase</fullName>
        <ecNumber evidence="5">2.3.1.282</ecNumber>
    </recommendedName>
    <alternativeName>
        <fullName evidence="12">Acyltransferase PapA5</fullName>
    </alternativeName>
    <alternativeName>
        <fullName evidence="10">Phthiocerol/phthiodiolone O-acyltransferase</fullName>
    </alternativeName>
    <alternativeName>
        <fullName evidence="11">Polyketide synthase-associated protein A5</fullName>
    </alternativeName>
</protein>
<dbReference type="Proteomes" id="UP000006057">
    <property type="component" value="Chromosome"/>
</dbReference>
<keyword evidence="15" id="KW-1185">Reference proteome</keyword>
<keyword evidence="9" id="KW-0012">Acyltransferase</keyword>
<dbReference type="RefSeq" id="WP_014816007.1">
    <property type="nucleotide sequence ID" value="NC_018027.1"/>
</dbReference>
<evidence type="ECO:0000256" key="11">
    <source>
        <dbReference type="ARBA" id="ARBA00032317"/>
    </source>
</evidence>
<dbReference type="InterPro" id="IPR031641">
    <property type="entry name" value="PapA_C"/>
</dbReference>
<accession>I4BJS3</accession>
<evidence type="ECO:0000256" key="10">
    <source>
        <dbReference type="ARBA" id="ARBA00030465"/>
    </source>
</evidence>
<dbReference type="EMBL" id="CP003053">
    <property type="protein sequence ID" value="AFM17530.1"/>
    <property type="molecule type" value="Genomic_DNA"/>
</dbReference>
<dbReference type="GO" id="GO:0016746">
    <property type="term" value="F:acyltransferase activity"/>
    <property type="evidence" value="ECO:0007669"/>
    <property type="project" value="UniProtKB-KW"/>
</dbReference>
<dbReference type="OrthoDB" id="3318646at2"/>
<evidence type="ECO:0000256" key="12">
    <source>
        <dbReference type="ARBA" id="ARBA00033407"/>
    </source>
</evidence>
<evidence type="ECO:0000256" key="6">
    <source>
        <dbReference type="ARBA" id="ARBA00013449"/>
    </source>
</evidence>
<feature type="domain" description="Phthiocerol/phthiodiolone dimycocerosyl transferase C-terminal" evidence="13">
    <location>
        <begin position="203"/>
        <end position="388"/>
    </location>
</feature>
<dbReference type="Gene3D" id="3.30.559.30">
    <property type="entry name" value="Nonribosomal peptide synthetase, condensation domain"/>
    <property type="match status" value="1"/>
</dbReference>
<evidence type="ECO:0000259" key="13">
    <source>
        <dbReference type="Pfam" id="PF16911"/>
    </source>
</evidence>